<accession>A0A939K1D3</accession>
<reference evidence="1 2" key="1">
    <citation type="submission" date="2021-03" db="EMBL/GenBank/DDBJ databases">
        <title>Fibrella sp. HMF5036 genome sequencing and assembly.</title>
        <authorList>
            <person name="Kang H."/>
            <person name="Kim H."/>
            <person name="Bae S."/>
            <person name="Joh K."/>
        </authorList>
    </citation>
    <scope>NUCLEOTIDE SEQUENCE [LARGE SCALE GENOMIC DNA]</scope>
    <source>
        <strain evidence="1 2">HMF5036</strain>
    </source>
</reference>
<dbReference type="Proteomes" id="UP000664795">
    <property type="component" value="Unassembled WGS sequence"/>
</dbReference>
<evidence type="ECO:0000313" key="2">
    <source>
        <dbReference type="Proteomes" id="UP000664795"/>
    </source>
</evidence>
<organism evidence="1 2">
    <name type="scientific">Fibrella aquatilis</name>
    <dbReference type="NCBI Taxonomy" id="2817059"/>
    <lineage>
        <taxon>Bacteria</taxon>
        <taxon>Pseudomonadati</taxon>
        <taxon>Bacteroidota</taxon>
        <taxon>Cytophagia</taxon>
        <taxon>Cytophagales</taxon>
        <taxon>Spirosomataceae</taxon>
        <taxon>Fibrella</taxon>
    </lineage>
</organism>
<sequence>MFPTFSNPKKWLWSIAGTVTLFGLVAFTEHRIRQSHCEAIIVRLHEVDGQRFLTRRDVTGYLTNNGADPLVGKPYDAIDLGVLEQRLQQYSLIKQVHLSRDLAGNLLVDVHQPQPLARLVDEGTNEATRWIGGQYISDEGRFFPLSMNYTARVPVVSGAWFNKHRTLADKAGQPLLTLLQYIRQDELWRAQIAEINIDAVGEVTLWPQVGNYQIDFGTPDGLATKFKKVKLFYTQIAPRRGWDRYHRVNVQYRNQLVCE</sequence>
<name>A0A939K1D3_9BACT</name>
<dbReference type="EMBL" id="JAFMYU010000019">
    <property type="protein sequence ID" value="MBO0933398.1"/>
    <property type="molecule type" value="Genomic_DNA"/>
</dbReference>
<gene>
    <name evidence="1" type="ORF">J2I48_20475</name>
</gene>
<dbReference type="RefSeq" id="WP_207337365.1">
    <property type="nucleotide sequence ID" value="NZ_JAFMYU010000019.1"/>
</dbReference>
<evidence type="ECO:0000313" key="1">
    <source>
        <dbReference type="EMBL" id="MBO0933398.1"/>
    </source>
</evidence>
<proteinExistence type="predicted"/>
<protein>
    <recommendedName>
        <fullName evidence="3">Cell division protein FtsQ</fullName>
    </recommendedName>
</protein>
<dbReference type="AlphaFoldDB" id="A0A939K1D3"/>
<keyword evidence="2" id="KW-1185">Reference proteome</keyword>
<comment type="caution">
    <text evidence="1">The sequence shown here is derived from an EMBL/GenBank/DDBJ whole genome shotgun (WGS) entry which is preliminary data.</text>
</comment>
<evidence type="ECO:0008006" key="3">
    <source>
        <dbReference type="Google" id="ProtNLM"/>
    </source>
</evidence>